<comment type="caution">
    <text evidence="2">The sequence shown here is derived from an EMBL/GenBank/DDBJ whole genome shotgun (WGS) entry which is preliminary data.</text>
</comment>
<feature type="region of interest" description="Disordered" evidence="1">
    <location>
        <begin position="1"/>
        <end position="23"/>
    </location>
</feature>
<gene>
    <name evidence="2" type="ORF">LCGC14_3000720</name>
</gene>
<organism evidence="2">
    <name type="scientific">marine sediment metagenome</name>
    <dbReference type="NCBI Taxonomy" id="412755"/>
    <lineage>
        <taxon>unclassified sequences</taxon>
        <taxon>metagenomes</taxon>
        <taxon>ecological metagenomes</taxon>
    </lineage>
</organism>
<evidence type="ECO:0000313" key="2">
    <source>
        <dbReference type="EMBL" id="KKK62800.1"/>
    </source>
</evidence>
<sequence>MSEEAVASEAATGISENWLDEHDYLGDDDKKTLSKYTSQEDANKGAANAIRQVGKSVSFPDDKTSDEDREAFDTKMHAYRGVPEKVEDYELDRSSIPEHLTYDEELDKAFREVSLEAKADKATASKYYGMYNKLMLARHQAMESQAKEAEQGLRDDPDFDF</sequence>
<feature type="non-terminal residue" evidence="2">
    <location>
        <position position="161"/>
    </location>
</feature>
<reference evidence="2" key="1">
    <citation type="journal article" date="2015" name="Nature">
        <title>Complex archaea that bridge the gap between prokaryotes and eukaryotes.</title>
        <authorList>
            <person name="Spang A."/>
            <person name="Saw J.H."/>
            <person name="Jorgensen S.L."/>
            <person name="Zaremba-Niedzwiedzka K."/>
            <person name="Martijn J."/>
            <person name="Lind A.E."/>
            <person name="van Eijk R."/>
            <person name="Schleper C."/>
            <person name="Guy L."/>
            <person name="Ettema T.J."/>
        </authorList>
    </citation>
    <scope>NUCLEOTIDE SEQUENCE</scope>
</reference>
<name>A0A0F8XNQ3_9ZZZZ</name>
<accession>A0A0F8XNQ3</accession>
<protein>
    <submittedName>
        <fullName evidence="2">Uncharacterized protein</fullName>
    </submittedName>
</protein>
<dbReference type="EMBL" id="LAZR01061824">
    <property type="protein sequence ID" value="KKK62800.1"/>
    <property type="molecule type" value="Genomic_DNA"/>
</dbReference>
<dbReference type="AlphaFoldDB" id="A0A0F8XNQ3"/>
<feature type="compositionally biased region" description="Basic and acidic residues" evidence="1">
    <location>
        <begin position="145"/>
        <end position="161"/>
    </location>
</feature>
<evidence type="ECO:0000256" key="1">
    <source>
        <dbReference type="SAM" id="MobiDB-lite"/>
    </source>
</evidence>
<feature type="region of interest" description="Disordered" evidence="1">
    <location>
        <begin position="142"/>
        <end position="161"/>
    </location>
</feature>
<proteinExistence type="predicted"/>